<name>A0A915IM06_ROMCU</name>
<proteinExistence type="predicted"/>
<organism evidence="2 3">
    <name type="scientific">Romanomermis culicivorax</name>
    <name type="common">Nematode worm</name>
    <dbReference type="NCBI Taxonomy" id="13658"/>
    <lineage>
        <taxon>Eukaryota</taxon>
        <taxon>Metazoa</taxon>
        <taxon>Ecdysozoa</taxon>
        <taxon>Nematoda</taxon>
        <taxon>Enoplea</taxon>
        <taxon>Dorylaimia</taxon>
        <taxon>Mermithida</taxon>
        <taxon>Mermithoidea</taxon>
        <taxon>Mermithidae</taxon>
        <taxon>Romanomermis</taxon>
    </lineage>
</organism>
<dbReference type="Proteomes" id="UP000887565">
    <property type="component" value="Unplaced"/>
</dbReference>
<reference evidence="3" key="1">
    <citation type="submission" date="2022-11" db="UniProtKB">
        <authorList>
            <consortium name="WormBaseParasite"/>
        </authorList>
    </citation>
    <scope>IDENTIFICATION</scope>
</reference>
<keyword evidence="1" id="KW-1133">Transmembrane helix</keyword>
<protein>
    <submittedName>
        <fullName evidence="3">Uncharacterized protein</fullName>
    </submittedName>
</protein>
<dbReference type="WBParaSite" id="nRc.2.0.1.t15212-RA">
    <property type="protein sequence ID" value="nRc.2.0.1.t15212-RA"/>
    <property type="gene ID" value="nRc.2.0.1.g15212"/>
</dbReference>
<evidence type="ECO:0000313" key="3">
    <source>
        <dbReference type="WBParaSite" id="nRc.2.0.1.t15212-RA"/>
    </source>
</evidence>
<keyword evidence="2" id="KW-1185">Reference proteome</keyword>
<accession>A0A915IM06</accession>
<evidence type="ECO:0000256" key="1">
    <source>
        <dbReference type="SAM" id="Phobius"/>
    </source>
</evidence>
<sequence>MIDAAKSKKAICLKTVCDNKLAKISGIIWPKLLMSKASAAAPDSKAFFSLRTLWPSNLTETRVLRERSSEVDVSRPPIGRQIANFGGLSRLCQFFVVYSLLIRGQKFFGVLKFVLQKFLDDTPPDRYFVAQIFLIVYFGFQIVQRFLQMTFSLLIFDNLFF</sequence>
<keyword evidence="1" id="KW-0472">Membrane</keyword>
<feature type="transmembrane region" description="Helical" evidence="1">
    <location>
        <begin position="127"/>
        <end position="147"/>
    </location>
</feature>
<keyword evidence="1" id="KW-0812">Transmembrane</keyword>
<evidence type="ECO:0000313" key="2">
    <source>
        <dbReference type="Proteomes" id="UP000887565"/>
    </source>
</evidence>
<dbReference type="AlphaFoldDB" id="A0A915IM06"/>